<dbReference type="InterPro" id="IPR011004">
    <property type="entry name" value="Trimer_LpxA-like_sf"/>
</dbReference>
<organism evidence="3 4">
    <name type="scientific">Alteraurantiacibacter buctensis</name>
    <dbReference type="NCBI Taxonomy" id="1503981"/>
    <lineage>
        <taxon>Bacteria</taxon>
        <taxon>Pseudomonadati</taxon>
        <taxon>Pseudomonadota</taxon>
        <taxon>Alphaproteobacteria</taxon>
        <taxon>Sphingomonadales</taxon>
        <taxon>Erythrobacteraceae</taxon>
        <taxon>Alteraurantiacibacter</taxon>
    </lineage>
</organism>
<dbReference type="InterPro" id="IPR051159">
    <property type="entry name" value="Hexapeptide_acetyltransf"/>
</dbReference>
<proteinExistence type="inferred from homology"/>
<gene>
    <name evidence="3" type="ORF">GRI99_08265</name>
</gene>
<evidence type="ECO:0000313" key="3">
    <source>
        <dbReference type="EMBL" id="MXO71636.1"/>
    </source>
</evidence>
<dbReference type="PANTHER" id="PTHR23416">
    <property type="entry name" value="SIALIC ACID SYNTHASE-RELATED"/>
    <property type="match status" value="1"/>
</dbReference>
<dbReference type="GO" id="GO:0005829">
    <property type="term" value="C:cytosol"/>
    <property type="evidence" value="ECO:0007669"/>
    <property type="project" value="TreeGrafter"/>
</dbReference>
<dbReference type="OrthoDB" id="9815592at2"/>
<accession>A0A844YX70</accession>
<evidence type="ECO:0000313" key="4">
    <source>
        <dbReference type="Proteomes" id="UP000466966"/>
    </source>
</evidence>
<sequence length="174" mass="18359">MQDPPGLANKIARGLWGLVWLLLYRPSPRPLHAWRRLLLRLFGAKVGKGALAYPSAVIWAPWNLSLGPGSTLGDGVDCYNVAHVRLGAGAVASQRAYLCTASRNIDAPGKPLMTAPIVLADHSWVAAEAYLAPGVTVGEGAVAAARAVVTRSIAPWSVVAGNPARVIRRRQGAD</sequence>
<dbReference type="Gene3D" id="2.160.10.10">
    <property type="entry name" value="Hexapeptide repeat proteins"/>
    <property type="match status" value="1"/>
</dbReference>
<dbReference type="EMBL" id="WTYV01000002">
    <property type="protein sequence ID" value="MXO71636.1"/>
    <property type="molecule type" value="Genomic_DNA"/>
</dbReference>
<keyword evidence="4" id="KW-1185">Reference proteome</keyword>
<dbReference type="PANTHER" id="PTHR23416:SF23">
    <property type="entry name" value="ACETYLTRANSFERASE C18B11.09C-RELATED"/>
    <property type="match status" value="1"/>
</dbReference>
<comment type="similarity">
    <text evidence="1">Belongs to the transferase hexapeptide repeat family.</text>
</comment>
<evidence type="ECO:0000256" key="2">
    <source>
        <dbReference type="ARBA" id="ARBA00022679"/>
    </source>
</evidence>
<evidence type="ECO:0000256" key="1">
    <source>
        <dbReference type="ARBA" id="ARBA00007274"/>
    </source>
</evidence>
<reference evidence="3 4" key="1">
    <citation type="submission" date="2019-12" db="EMBL/GenBank/DDBJ databases">
        <title>Genomic-based taxomic classification of the family Erythrobacteraceae.</title>
        <authorList>
            <person name="Xu L."/>
        </authorList>
    </citation>
    <scope>NUCLEOTIDE SEQUENCE [LARGE SCALE GENOMIC DNA]</scope>
    <source>
        <strain evidence="3 4">M0322</strain>
    </source>
</reference>
<dbReference type="GO" id="GO:0008374">
    <property type="term" value="F:O-acyltransferase activity"/>
    <property type="evidence" value="ECO:0007669"/>
    <property type="project" value="TreeGrafter"/>
</dbReference>
<dbReference type="AlphaFoldDB" id="A0A844YX70"/>
<dbReference type="Proteomes" id="UP000466966">
    <property type="component" value="Unassembled WGS sequence"/>
</dbReference>
<keyword evidence="2 3" id="KW-0808">Transferase</keyword>
<dbReference type="SUPFAM" id="SSF51161">
    <property type="entry name" value="Trimeric LpxA-like enzymes"/>
    <property type="match status" value="1"/>
</dbReference>
<name>A0A844YX70_9SPHN</name>
<comment type="caution">
    <text evidence="3">The sequence shown here is derived from an EMBL/GenBank/DDBJ whole genome shotgun (WGS) entry which is preliminary data.</text>
</comment>
<protein>
    <submittedName>
        <fullName evidence="3">Putative colanic acid biosynthesis acetyltransferase</fullName>
    </submittedName>
</protein>